<dbReference type="RefSeq" id="WP_162048966.1">
    <property type="nucleotide sequence ID" value="NZ_AP019011.1"/>
</dbReference>
<gene>
    <name evidence="2" type="ORF">ICHIAU1_03730</name>
</gene>
<feature type="chain" id="PRO_5031024108" description="DUF2141 domain-containing protein" evidence="1">
    <location>
        <begin position="20"/>
        <end position="139"/>
    </location>
</feature>
<feature type="signal peptide" evidence="1">
    <location>
        <begin position="1"/>
        <end position="19"/>
    </location>
</feature>
<dbReference type="EMBL" id="AP022345">
    <property type="protein sequence ID" value="BBU68090.1"/>
    <property type="molecule type" value="Genomic_DNA"/>
</dbReference>
<keyword evidence="1" id="KW-0732">Signal</keyword>
<evidence type="ECO:0008006" key="4">
    <source>
        <dbReference type="Google" id="ProtNLM"/>
    </source>
</evidence>
<dbReference type="InterPro" id="IPR018673">
    <property type="entry name" value="DUF2141"/>
</dbReference>
<dbReference type="Pfam" id="PF09912">
    <property type="entry name" value="DUF2141"/>
    <property type="match status" value="1"/>
</dbReference>
<name>A0A7R6R440_9RHOO</name>
<evidence type="ECO:0000313" key="2">
    <source>
        <dbReference type="EMBL" id="BBU68090.1"/>
    </source>
</evidence>
<keyword evidence="3" id="KW-1185">Reference proteome</keyword>
<proteinExistence type="predicted"/>
<dbReference type="Proteomes" id="UP000463961">
    <property type="component" value="Chromosome"/>
</dbReference>
<evidence type="ECO:0000313" key="3">
    <source>
        <dbReference type="Proteomes" id="UP000463961"/>
    </source>
</evidence>
<sequence length="139" mass="15032">MIKQLFLVPCLLASGLAFAAGNTLDITVNGVRDDQGTIRAGIYDTPAAFPKEGKAMAKTSTPAKAGSVKLQFTDLPPGKYAVILYHDENNDGQMDKRFGMIPIEGYGLSNNIKASGKPSFDQCAFDVPETKNQTIELRY</sequence>
<accession>A0A7R6R440</accession>
<organism evidence="2 3">
    <name type="scientific">Fluviibacter phosphoraccumulans</name>
    <dbReference type="NCBI Taxonomy" id="1751046"/>
    <lineage>
        <taxon>Bacteria</taxon>
        <taxon>Pseudomonadati</taxon>
        <taxon>Pseudomonadota</taxon>
        <taxon>Betaproteobacteria</taxon>
        <taxon>Rhodocyclales</taxon>
        <taxon>Fluviibacteraceae</taxon>
        <taxon>Fluviibacter</taxon>
    </lineage>
</organism>
<protein>
    <recommendedName>
        <fullName evidence="4">DUF2141 domain-containing protein</fullName>
    </recommendedName>
</protein>
<evidence type="ECO:0000256" key="1">
    <source>
        <dbReference type="SAM" id="SignalP"/>
    </source>
</evidence>
<dbReference type="OrthoDB" id="9788332at2"/>
<dbReference type="AlphaFoldDB" id="A0A7R6R440"/>
<reference evidence="3" key="1">
    <citation type="submission" date="2020-01" db="EMBL/GenBank/DDBJ databases">
        <title>Phosphoaccumulans saitamaens gen. nov., sp. nov., a polyphosphate accumulating bacterium isolated from surface river water.</title>
        <authorList>
            <person name="Watanabe K."/>
            <person name="Suda W."/>
        </authorList>
    </citation>
    <scope>NUCLEOTIDE SEQUENCE [LARGE SCALE GENOMIC DNA]</scope>
    <source>
        <strain evidence="3">ICHIAU1</strain>
    </source>
</reference>